<sequence>MTLRSVLLDVAQVPDCVFSRRSRVGVVLGKNTLRSAIDMIPILQTLGPDPLCTAV</sequence>
<reference evidence="2" key="2">
    <citation type="submission" date="2015-01" db="EMBL/GenBank/DDBJ databases">
        <title>Evolutionary Origins and Diversification of the Mycorrhizal Mutualists.</title>
        <authorList>
            <consortium name="DOE Joint Genome Institute"/>
            <consortium name="Mycorrhizal Genomics Consortium"/>
            <person name="Kohler A."/>
            <person name="Kuo A."/>
            <person name="Nagy L.G."/>
            <person name="Floudas D."/>
            <person name="Copeland A."/>
            <person name="Barry K.W."/>
            <person name="Cichocki N."/>
            <person name="Veneault-Fourrey C."/>
            <person name="LaButti K."/>
            <person name="Lindquist E.A."/>
            <person name="Lipzen A."/>
            <person name="Lundell T."/>
            <person name="Morin E."/>
            <person name="Murat C."/>
            <person name="Riley R."/>
            <person name="Ohm R."/>
            <person name="Sun H."/>
            <person name="Tunlid A."/>
            <person name="Henrissat B."/>
            <person name="Grigoriev I.V."/>
            <person name="Hibbett D.S."/>
            <person name="Martin F."/>
        </authorList>
    </citation>
    <scope>NUCLEOTIDE SEQUENCE [LARGE SCALE GENOMIC DNA]</scope>
    <source>
        <strain evidence="2">LaAM-08-1</strain>
    </source>
</reference>
<protein>
    <submittedName>
        <fullName evidence="1">Uncharacterized protein</fullName>
    </submittedName>
</protein>
<evidence type="ECO:0000313" key="1">
    <source>
        <dbReference type="EMBL" id="KIJ94293.1"/>
    </source>
</evidence>
<dbReference type="Proteomes" id="UP000054477">
    <property type="component" value="Unassembled WGS sequence"/>
</dbReference>
<organism evidence="1 2">
    <name type="scientific">Laccaria amethystina LaAM-08-1</name>
    <dbReference type="NCBI Taxonomy" id="1095629"/>
    <lineage>
        <taxon>Eukaryota</taxon>
        <taxon>Fungi</taxon>
        <taxon>Dikarya</taxon>
        <taxon>Basidiomycota</taxon>
        <taxon>Agaricomycotina</taxon>
        <taxon>Agaricomycetes</taxon>
        <taxon>Agaricomycetidae</taxon>
        <taxon>Agaricales</taxon>
        <taxon>Agaricineae</taxon>
        <taxon>Hydnangiaceae</taxon>
        <taxon>Laccaria</taxon>
    </lineage>
</organism>
<gene>
    <name evidence="1" type="ORF">K443DRAFT_12217</name>
</gene>
<dbReference type="HOGENOM" id="CLU_3032701_0_0_1"/>
<accession>A0A0C9WZ88</accession>
<name>A0A0C9WZ88_9AGAR</name>
<evidence type="ECO:0000313" key="2">
    <source>
        <dbReference type="Proteomes" id="UP000054477"/>
    </source>
</evidence>
<dbReference type="EMBL" id="KN838800">
    <property type="protein sequence ID" value="KIJ94293.1"/>
    <property type="molecule type" value="Genomic_DNA"/>
</dbReference>
<reference evidence="1 2" key="1">
    <citation type="submission" date="2014-04" db="EMBL/GenBank/DDBJ databases">
        <authorList>
            <consortium name="DOE Joint Genome Institute"/>
            <person name="Kuo A."/>
            <person name="Kohler A."/>
            <person name="Nagy L.G."/>
            <person name="Floudas D."/>
            <person name="Copeland A."/>
            <person name="Barry K.W."/>
            <person name="Cichocki N."/>
            <person name="Veneault-Fourrey C."/>
            <person name="LaButti K."/>
            <person name="Lindquist E.A."/>
            <person name="Lipzen A."/>
            <person name="Lundell T."/>
            <person name="Morin E."/>
            <person name="Murat C."/>
            <person name="Sun H."/>
            <person name="Tunlid A."/>
            <person name="Henrissat B."/>
            <person name="Grigoriev I.V."/>
            <person name="Hibbett D.S."/>
            <person name="Martin F."/>
            <person name="Nordberg H.P."/>
            <person name="Cantor M.N."/>
            <person name="Hua S.X."/>
        </authorList>
    </citation>
    <scope>NUCLEOTIDE SEQUENCE [LARGE SCALE GENOMIC DNA]</scope>
    <source>
        <strain evidence="1 2">LaAM-08-1</strain>
    </source>
</reference>
<dbReference type="AlphaFoldDB" id="A0A0C9WZ88"/>
<proteinExistence type="predicted"/>
<keyword evidence="2" id="KW-1185">Reference proteome</keyword>